<dbReference type="InterPro" id="IPR023026">
    <property type="entry name" value="Trp_synth_beta/beta-like"/>
</dbReference>
<evidence type="ECO:0000256" key="5">
    <source>
        <dbReference type="ARBA" id="ARBA00011270"/>
    </source>
</evidence>
<dbReference type="CDD" id="cd06446">
    <property type="entry name" value="Trp-synth_B"/>
    <property type="match status" value="1"/>
</dbReference>
<keyword evidence="15" id="KW-1185">Reference proteome</keyword>
<dbReference type="Proteomes" id="UP000295008">
    <property type="component" value="Unassembled WGS sequence"/>
</dbReference>
<evidence type="ECO:0000256" key="4">
    <source>
        <dbReference type="ARBA" id="ARBA00009982"/>
    </source>
</evidence>
<evidence type="ECO:0000313" key="14">
    <source>
        <dbReference type="EMBL" id="TCL72443.1"/>
    </source>
</evidence>
<dbReference type="PANTHER" id="PTHR48077:SF6">
    <property type="entry name" value="TRYPTOPHAN SYNTHASE"/>
    <property type="match status" value="1"/>
</dbReference>
<organism evidence="14 15">
    <name type="scientific">Hydrogenispora ethanolica</name>
    <dbReference type="NCBI Taxonomy" id="1082276"/>
    <lineage>
        <taxon>Bacteria</taxon>
        <taxon>Bacillati</taxon>
        <taxon>Bacillota</taxon>
        <taxon>Hydrogenispora</taxon>
    </lineage>
</organism>
<dbReference type="GO" id="GO:0030170">
    <property type="term" value="F:pyridoxal phosphate binding"/>
    <property type="evidence" value="ECO:0007669"/>
    <property type="project" value="InterPro"/>
</dbReference>
<dbReference type="InterPro" id="IPR036052">
    <property type="entry name" value="TrpB-like_PALP_sf"/>
</dbReference>
<evidence type="ECO:0000256" key="11">
    <source>
        <dbReference type="ARBA" id="ARBA00049047"/>
    </source>
</evidence>
<keyword evidence="9 12" id="KW-0057">Aromatic amino acid biosynthesis</keyword>
<dbReference type="GO" id="GO:0004834">
    <property type="term" value="F:tryptophan synthase activity"/>
    <property type="evidence" value="ECO:0007669"/>
    <property type="project" value="UniProtKB-UniRule"/>
</dbReference>
<feature type="domain" description="Tryptophan synthase beta chain-like PALP" evidence="13">
    <location>
        <begin position="82"/>
        <end position="419"/>
    </location>
</feature>
<dbReference type="EC" id="4.2.1.20" evidence="12"/>
<evidence type="ECO:0000256" key="10">
    <source>
        <dbReference type="ARBA" id="ARBA00023239"/>
    </source>
</evidence>
<evidence type="ECO:0000256" key="8">
    <source>
        <dbReference type="ARBA" id="ARBA00022898"/>
    </source>
</evidence>
<evidence type="ECO:0000256" key="3">
    <source>
        <dbReference type="ARBA" id="ARBA00004733"/>
    </source>
</evidence>
<comment type="subunit">
    <text evidence="5 12">Tetramer of two alpha and two beta chains.</text>
</comment>
<evidence type="ECO:0000256" key="1">
    <source>
        <dbReference type="ARBA" id="ARBA00001933"/>
    </source>
</evidence>
<dbReference type="Pfam" id="PF00291">
    <property type="entry name" value="PALP"/>
    <property type="match status" value="1"/>
</dbReference>
<comment type="caution">
    <text evidence="14">The sequence shown here is derived from an EMBL/GenBank/DDBJ whole genome shotgun (WGS) entry which is preliminary data.</text>
</comment>
<dbReference type="SUPFAM" id="SSF53686">
    <property type="entry name" value="Tryptophan synthase beta subunit-like PLP-dependent enzymes"/>
    <property type="match status" value="1"/>
</dbReference>
<dbReference type="OrthoDB" id="9766131at2"/>
<dbReference type="PIRSF" id="PIRSF500824">
    <property type="entry name" value="TrpB_prok"/>
    <property type="match status" value="1"/>
</dbReference>
<dbReference type="InterPro" id="IPR006316">
    <property type="entry name" value="Trp_synth_b-like"/>
</dbReference>
<comment type="function">
    <text evidence="2 12">The beta subunit is responsible for the synthesis of L-tryptophan from indole and L-serine.</text>
</comment>
<feature type="modified residue" description="N6-(pyridoxal phosphate)lysine" evidence="12">
    <location>
        <position position="117"/>
    </location>
</feature>
<keyword evidence="7 12" id="KW-0822">Tryptophan biosynthesis</keyword>
<gene>
    <name evidence="12" type="primary">trpB</name>
    <name evidence="14" type="ORF">EDC14_1006157</name>
</gene>
<dbReference type="HAMAP" id="MF_00133">
    <property type="entry name" value="Trp_synth_beta"/>
    <property type="match status" value="1"/>
</dbReference>
<dbReference type="InterPro" id="IPR006654">
    <property type="entry name" value="Trp_synth_beta"/>
</dbReference>
<proteinExistence type="inferred from homology"/>
<sequence>MSKQSKVPYKIYLSEEELPTAWYNIQADLPTPLSPSLSPQTKQPLGPADLTPIFPLDLIKQEVATERSIEIPDEVRELYRTFRPSPLYRAYRLEQALGTPARIYYKYEGNSPSGSHKLNTALPQAYYNRQAGIKRLATETGAGQWGSALSIAAKLFGLECTVYMVKVSYEQKPYRKLLMETYGAEVIPSPSRLTAAGRRILAEHPDSLGSLGIAISEAVEDAASHDDTNYALGSVLNHVILHQTIIGLEAKRQLEKVDEYPDIVIGCCGGGSNFSGISFPFLHDKMRDGRKLRAIAVEPKACPTLTKGKFAYDYGDTAQLTPITKMYTLGHGFVPPGIHAGGLRYHGDSALVSQLYHDGLIEAQAVFQKDVFRNAVFFAQTEGILPAPESAHAISAVVEEALRCKERGEEQVILFCLSGHGHFDLAAYEGYLRDHLEDVDYSEAMVEEGMACLPQVQVG</sequence>
<comment type="pathway">
    <text evidence="3 12">Amino-acid biosynthesis; L-tryptophan biosynthesis; L-tryptophan from chorismate: step 5/5.</text>
</comment>
<comment type="cofactor">
    <cofactor evidence="1 12">
        <name>pyridoxal 5'-phosphate</name>
        <dbReference type="ChEBI" id="CHEBI:597326"/>
    </cofactor>
</comment>
<evidence type="ECO:0000313" key="15">
    <source>
        <dbReference type="Proteomes" id="UP000295008"/>
    </source>
</evidence>
<reference evidence="14 15" key="1">
    <citation type="submission" date="2019-03" db="EMBL/GenBank/DDBJ databases">
        <title>Genomic Encyclopedia of Type Strains, Phase IV (KMG-IV): sequencing the most valuable type-strain genomes for metagenomic binning, comparative biology and taxonomic classification.</title>
        <authorList>
            <person name="Goeker M."/>
        </authorList>
    </citation>
    <scope>NUCLEOTIDE SEQUENCE [LARGE SCALE GENOMIC DNA]</scope>
    <source>
        <strain evidence="14 15">LX-B</strain>
    </source>
</reference>
<evidence type="ECO:0000256" key="9">
    <source>
        <dbReference type="ARBA" id="ARBA00023141"/>
    </source>
</evidence>
<evidence type="ECO:0000256" key="12">
    <source>
        <dbReference type="HAMAP-Rule" id="MF_00133"/>
    </source>
</evidence>
<dbReference type="GO" id="GO:0052684">
    <property type="term" value="F:L-serine hydro-lyase (adding indole, L-tryptophan-forming) activity"/>
    <property type="evidence" value="ECO:0007669"/>
    <property type="project" value="TreeGrafter"/>
</dbReference>
<evidence type="ECO:0000256" key="6">
    <source>
        <dbReference type="ARBA" id="ARBA00022605"/>
    </source>
</evidence>
<evidence type="ECO:0000256" key="7">
    <source>
        <dbReference type="ARBA" id="ARBA00022822"/>
    </source>
</evidence>
<evidence type="ECO:0000256" key="2">
    <source>
        <dbReference type="ARBA" id="ARBA00002786"/>
    </source>
</evidence>
<dbReference type="PIRSF" id="PIRSF001413">
    <property type="entry name" value="Trp_syn_beta"/>
    <property type="match status" value="1"/>
</dbReference>
<evidence type="ECO:0000259" key="13">
    <source>
        <dbReference type="Pfam" id="PF00291"/>
    </source>
</evidence>
<dbReference type="AlphaFoldDB" id="A0A4R1S024"/>
<dbReference type="InterPro" id="IPR001926">
    <property type="entry name" value="TrpB-like_PALP"/>
</dbReference>
<accession>A0A4R1S024</accession>
<comment type="similarity">
    <text evidence="4 12">Belongs to the TrpB family.</text>
</comment>
<dbReference type="UniPathway" id="UPA00035">
    <property type="reaction ID" value="UER00044"/>
</dbReference>
<dbReference type="RefSeq" id="WP_132013653.1">
    <property type="nucleotide sequence ID" value="NZ_SLUN01000006.1"/>
</dbReference>
<keyword evidence="8 12" id="KW-0663">Pyridoxal phosphate</keyword>
<protein>
    <recommendedName>
        <fullName evidence="12">Tryptophan synthase beta chain</fullName>
        <ecNumber evidence="12">4.2.1.20</ecNumber>
    </recommendedName>
</protein>
<dbReference type="GO" id="GO:0005737">
    <property type="term" value="C:cytoplasm"/>
    <property type="evidence" value="ECO:0007669"/>
    <property type="project" value="TreeGrafter"/>
</dbReference>
<dbReference type="Gene3D" id="3.40.50.1100">
    <property type="match status" value="2"/>
</dbReference>
<dbReference type="NCBIfam" id="NF009057">
    <property type="entry name" value="PRK12391.1"/>
    <property type="match status" value="1"/>
</dbReference>
<comment type="catalytic activity">
    <reaction evidence="11 12">
        <text>(1S,2R)-1-C-(indol-3-yl)glycerol 3-phosphate + L-serine = D-glyceraldehyde 3-phosphate + L-tryptophan + H2O</text>
        <dbReference type="Rhea" id="RHEA:10532"/>
        <dbReference type="ChEBI" id="CHEBI:15377"/>
        <dbReference type="ChEBI" id="CHEBI:33384"/>
        <dbReference type="ChEBI" id="CHEBI:57912"/>
        <dbReference type="ChEBI" id="CHEBI:58866"/>
        <dbReference type="ChEBI" id="CHEBI:59776"/>
        <dbReference type="EC" id="4.2.1.20"/>
    </reaction>
</comment>
<name>A0A4R1S024_HYDET</name>
<keyword evidence="10 12" id="KW-0456">Lyase</keyword>
<dbReference type="PANTHER" id="PTHR48077">
    <property type="entry name" value="TRYPTOPHAN SYNTHASE-RELATED"/>
    <property type="match status" value="1"/>
</dbReference>
<keyword evidence="6 12" id="KW-0028">Amino-acid biosynthesis</keyword>
<dbReference type="NCBIfam" id="TIGR01415">
    <property type="entry name" value="trpB_rel"/>
    <property type="match status" value="1"/>
</dbReference>
<dbReference type="EMBL" id="SLUN01000006">
    <property type="protein sequence ID" value="TCL72443.1"/>
    <property type="molecule type" value="Genomic_DNA"/>
</dbReference>